<evidence type="ECO:0000313" key="1">
    <source>
        <dbReference type="EMBL" id="WAR27672.1"/>
    </source>
</evidence>
<keyword evidence="2" id="KW-1185">Reference proteome</keyword>
<proteinExistence type="predicted"/>
<reference evidence="1" key="1">
    <citation type="submission" date="2022-11" db="EMBL/GenBank/DDBJ databases">
        <title>Centuries of genome instability and evolution in soft-shell clam transmissible cancer (bioRxiv).</title>
        <authorList>
            <person name="Hart S.F.M."/>
            <person name="Yonemitsu M.A."/>
            <person name="Giersch R.M."/>
            <person name="Beal B.F."/>
            <person name="Arriagada G."/>
            <person name="Davis B.W."/>
            <person name="Ostrander E.A."/>
            <person name="Goff S.P."/>
            <person name="Metzger M.J."/>
        </authorList>
    </citation>
    <scope>NUCLEOTIDE SEQUENCE</scope>
    <source>
        <strain evidence="1">MELC-2E11</strain>
        <tissue evidence="1">Siphon/mantle</tissue>
    </source>
</reference>
<dbReference type="Proteomes" id="UP001164746">
    <property type="component" value="Chromosome 15"/>
</dbReference>
<accession>A0ABY7G2X9</accession>
<organism evidence="1 2">
    <name type="scientific">Mya arenaria</name>
    <name type="common">Soft-shell clam</name>
    <dbReference type="NCBI Taxonomy" id="6604"/>
    <lineage>
        <taxon>Eukaryota</taxon>
        <taxon>Metazoa</taxon>
        <taxon>Spiralia</taxon>
        <taxon>Lophotrochozoa</taxon>
        <taxon>Mollusca</taxon>
        <taxon>Bivalvia</taxon>
        <taxon>Autobranchia</taxon>
        <taxon>Heteroconchia</taxon>
        <taxon>Euheterodonta</taxon>
        <taxon>Imparidentia</taxon>
        <taxon>Neoheterodontei</taxon>
        <taxon>Myida</taxon>
        <taxon>Myoidea</taxon>
        <taxon>Myidae</taxon>
        <taxon>Mya</taxon>
    </lineage>
</organism>
<evidence type="ECO:0000313" key="2">
    <source>
        <dbReference type="Proteomes" id="UP001164746"/>
    </source>
</evidence>
<sequence length="74" mass="8191">MDSDNMAHAVVNLVFETTIPKSLILAFTDSLLNIMKENAARETFADGTVALIIGPLYVFMESLQADSSHLHVRR</sequence>
<protein>
    <submittedName>
        <fullName evidence="1">Uncharacterized protein</fullName>
    </submittedName>
</protein>
<dbReference type="EMBL" id="CP111026">
    <property type="protein sequence ID" value="WAR27672.1"/>
    <property type="molecule type" value="Genomic_DNA"/>
</dbReference>
<name>A0ABY7G2X9_MYAAR</name>
<gene>
    <name evidence="1" type="ORF">MAR_013376</name>
</gene>